<accession>A0A099KJS5</accession>
<name>A0A099KJS5_COLPS</name>
<protein>
    <submittedName>
        <fullName evidence="2">Uncharacterized protein</fullName>
    </submittedName>
</protein>
<gene>
    <name evidence="2" type="ORF">GAB14E_3702</name>
</gene>
<organism evidence="2 3">
    <name type="scientific">Colwellia psychrerythraea</name>
    <name type="common">Vibrio psychroerythus</name>
    <dbReference type="NCBI Taxonomy" id="28229"/>
    <lineage>
        <taxon>Bacteria</taxon>
        <taxon>Pseudomonadati</taxon>
        <taxon>Pseudomonadota</taxon>
        <taxon>Gammaproteobacteria</taxon>
        <taxon>Alteromonadales</taxon>
        <taxon>Colwelliaceae</taxon>
        <taxon>Colwellia</taxon>
    </lineage>
</organism>
<dbReference type="Proteomes" id="UP000029868">
    <property type="component" value="Unassembled WGS sequence"/>
</dbReference>
<dbReference type="PATRIC" id="fig|28229.3.peg.3624"/>
<feature type="transmembrane region" description="Helical" evidence="1">
    <location>
        <begin position="43"/>
        <end position="64"/>
    </location>
</feature>
<keyword evidence="1" id="KW-0472">Membrane</keyword>
<dbReference type="RefSeq" id="WP_033083612.1">
    <property type="nucleotide sequence ID" value="NZ_JQEC01000048.1"/>
</dbReference>
<reference evidence="2 3" key="1">
    <citation type="submission" date="2014-08" db="EMBL/GenBank/DDBJ databases">
        <title>Genomic and Phenotypic Diversity of Colwellia psychrerythraea strains from Disparate Marine Basins.</title>
        <authorList>
            <person name="Techtmann S.M."/>
            <person name="Stelling S.C."/>
            <person name="Utturkar S.M."/>
            <person name="Alshibli N."/>
            <person name="Harris A."/>
            <person name="Brown S.D."/>
            <person name="Hazen T.C."/>
        </authorList>
    </citation>
    <scope>NUCLEOTIDE SEQUENCE [LARGE SCALE GENOMIC DNA]</scope>
    <source>
        <strain evidence="2 3">GAB14E</strain>
    </source>
</reference>
<dbReference type="EMBL" id="JQEC01000048">
    <property type="protein sequence ID" value="KGJ90217.1"/>
    <property type="molecule type" value="Genomic_DNA"/>
</dbReference>
<feature type="transmembrane region" description="Helical" evidence="1">
    <location>
        <begin position="9"/>
        <end position="31"/>
    </location>
</feature>
<sequence>MSSVKKYSLFIRVICGVLGVSTIGVMIFNALNSEQFVFEFKVVAIAFAVCIFIFTAITGTNPLASINGDKQA</sequence>
<keyword evidence="1" id="KW-1133">Transmembrane helix</keyword>
<proteinExistence type="predicted"/>
<evidence type="ECO:0000313" key="3">
    <source>
        <dbReference type="Proteomes" id="UP000029868"/>
    </source>
</evidence>
<evidence type="ECO:0000313" key="2">
    <source>
        <dbReference type="EMBL" id="KGJ90217.1"/>
    </source>
</evidence>
<dbReference type="AlphaFoldDB" id="A0A099KJS5"/>
<evidence type="ECO:0000256" key="1">
    <source>
        <dbReference type="SAM" id="Phobius"/>
    </source>
</evidence>
<comment type="caution">
    <text evidence="2">The sequence shown here is derived from an EMBL/GenBank/DDBJ whole genome shotgun (WGS) entry which is preliminary data.</text>
</comment>
<keyword evidence="1" id="KW-0812">Transmembrane</keyword>